<dbReference type="Proteomes" id="UP001150581">
    <property type="component" value="Unassembled WGS sequence"/>
</dbReference>
<sequence length="216" mass="23686">MSSGHKQYQLSQPPSDGISQLRFHPVDDTKLLVSSWDQHVRLYDAHANQLVATHHAHHAAVLDIAFGSTCAFSGGLDRRLLAWEADYSHTREIGRHDGEISALEFSHTHNVLLSGSWDRTLRAWDCRAPAATASAAAATVNVDERVYSMSAQGSLVAVALAGRKILIYDVRNISSALEVRESSLKYPTRCIKLMPDSQGFVCSSVEGRVAVEYLKG</sequence>
<evidence type="ECO:0000313" key="2">
    <source>
        <dbReference type="Proteomes" id="UP001150581"/>
    </source>
</evidence>
<dbReference type="EMBL" id="JANBPG010003921">
    <property type="protein sequence ID" value="KAJ1878486.1"/>
    <property type="molecule type" value="Genomic_DNA"/>
</dbReference>
<evidence type="ECO:0000313" key="1">
    <source>
        <dbReference type="EMBL" id="KAJ1878486.1"/>
    </source>
</evidence>
<organism evidence="1 2">
    <name type="scientific">Kickxella alabastrina</name>
    <dbReference type="NCBI Taxonomy" id="61397"/>
    <lineage>
        <taxon>Eukaryota</taxon>
        <taxon>Fungi</taxon>
        <taxon>Fungi incertae sedis</taxon>
        <taxon>Zoopagomycota</taxon>
        <taxon>Kickxellomycotina</taxon>
        <taxon>Kickxellomycetes</taxon>
        <taxon>Kickxellales</taxon>
        <taxon>Kickxellaceae</taxon>
        <taxon>Kickxella</taxon>
    </lineage>
</organism>
<proteinExistence type="predicted"/>
<comment type="caution">
    <text evidence="1">The sequence shown here is derived from an EMBL/GenBank/DDBJ whole genome shotgun (WGS) entry which is preliminary data.</text>
</comment>
<accession>A0ACC1I030</accession>
<protein>
    <submittedName>
        <fullName evidence="1">Mitotic spindle checkpoint protein Bub3</fullName>
    </submittedName>
</protein>
<keyword evidence="2" id="KW-1185">Reference proteome</keyword>
<gene>
    <name evidence="1" type="primary">BUB3_2</name>
    <name evidence="1" type="ORF">LPJ66_011881</name>
</gene>
<reference evidence="1" key="1">
    <citation type="submission" date="2022-07" db="EMBL/GenBank/DDBJ databases">
        <title>Phylogenomic reconstructions and comparative analyses of Kickxellomycotina fungi.</title>
        <authorList>
            <person name="Reynolds N.K."/>
            <person name="Stajich J.E."/>
            <person name="Barry K."/>
            <person name="Grigoriev I.V."/>
            <person name="Crous P."/>
            <person name="Smith M.E."/>
        </authorList>
    </citation>
    <scope>NUCLEOTIDE SEQUENCE</scope>
    <source>
        <strain evidence="1">Benny 63K</strain>
    </source>
</reference>
<name>A0ACC1I030_9FUNG</name>
<feature type="non-terminal residue" evidence="1">
    <location>
        <position position="216"/>
    </location>
</feature>